<dbReference type="InterPro" id="IPR033128">
    <property type="entry name" value="Adenylosuccin_syn_Lys_AS"/>
</dbReference>
<comment type="function">
    <text evidence="9">Plays an important role in the de novo pathway and in the salvage pathway of purine nucleotide biosynthesis. Catalyzes the first commited step in the biosynthesis of AMP from IMP.</text>
</comment>
<accession>A0AAD9MN77</accession>
<dbReference type="CDD" id="cd03108">
    <property type="entry name" value="AdSS"/>
    <property type="match status" value="1"/>
</dbReference>
<dbReference type="PANTHER" id="PTHR11846">
    <property type="entry name" value="ADENYLOSUCCINATE SYNTHETASE"/>
    <property type="match status" value="1"/>
</dbReference>
<evidence type="ECO:0000256" key="2">
    <source>
        <dbReference type="ARBA" id="ARBA00022598"/>
    </source>
</evidence>
<keyword evidence="9" id="KW-0934">Plastid</keyword>
<feature type="binding site" evidence="9">
    <location>
        <position position="202"/>
    </location>
    <ligand>
        <name>IMP</name>
        <dbReference type="ChEBI" id="CHEBI:58053"/>
    </ligand>
</feature>
<feature type="active site" evidence="10">
    <location>
        <position position="213"/>
    </location>
</feature>
<evidence type="ECO:0000256" key="10">
    <source>
        <dbReference type="PROSITE-ProRule" id="PRU10134"/>
    </source>
</evidence>
<keyword evidence="13" id="KW-1185">Reference proteome</keyword>
<evidence type="ECO:0000313" key="12">
    <source>
        <dbReference type="EMBL" id="KAK2080868.1"/>
    </source>
</evidence>
<feature type="binding site" evidence="9">
    <location>
        <position position="110"/>
    </location>
    <ligand>
        <name>Mg(2+)</name>
        <dbReference type="ChEBI" id="CHEBI:18420"/>
    </ligand>
</feature>
<feature type="binding site" evidence="9">
    <location>
        <position position="83"/>
    </location>
    <ligand>
        <name>Mg(2+)</name>
        <dbReference type="ChEBI" id="CHEBI:18420"/>
    </ligand>
</feature>
<feature type="binding site" evidence="9">
    <location>
        <position position="375"/>
    </location>
    <ligand>
        <name>GTP</name>
        <dbReference type="ChEBI" id="CHEBI:37565"/>
    </ligand>
</feature>
<feature type="binding site" evidence="9">
    <location>
        <position position="294"/>
    </location>
    <ligand>
        <name>IMP</name>
        <dbReference type="ChEBI" id="CHEBI:58053"/>
    </ligand>
</feature>
<feature type="binding site" evidence="9">
    <location>
        <begin position="110"/>
        <end position="112"/>
    </location>
    <ligand>
        <name>GTP</name>
        <dbReference type="ChEBI" id="CHEBI:37565"/>
    </ligand>
</feature>
<comment type="subcellular location">
    <subcellularLocation>
        <location evidence="9">Plastid</location>
        <location evidence="9">Chloroplast</location>
    </subcellularLocation>
</comment>
<evidence type="ECO:0000256" key="5">
    <source>
        <dbReference type="ARBA" id="ARBA00022755"/>
    </source>
</evidence>
<keyword evidence="9" id="KW-0150">Chloroplast</keyword>
<dbReference type="InterPro" id="IPR018220">
    <property type="entry name" value="Adenylosuccin_syn_GTP-bd"/>
</dbReference>
<evidence type="ECO:0000256" key="8">
    <source>
        <dbReference type="ARBA" id="ARBA00050432"/>
    </source>
</evidence>
<feature type="binding site" evidence="9">
    <location>
        <begin position="82"/>
        <end position="88"/>
    </location>
    <ligand>
        <name>GTP</name>
        <dbReference type="ChEBI" id="CHEBI:37565"/>
    </ligand>
</feature>
<sequence>MAVSTACPLAGRVPRQTASVRLSATGCVSRASLSRQDGALRAASRRQACSRRLVARAAPASTAPKTDDFDPQVVVVLGSQWGDEGKGKLVDILAQKYEIVARAQGGANAGHTIYDTEGNKWKLHLLPSGILNPKATCVVGNGVVVHLPSLLEEIEGMRARGVSVEGRLFISSRAHLLFDLHKEIDARREEELEGTGKQIGTTRRGIGPAYSSKAVRNGLRVGDLLSDFDSFASRLRQLALDGQRRFARFDYDVEAEIASYREIAEQVRPFVTDTVHALNSWAAEGRQILVEGANATMLDLDFGTYPYVTSSNPSIGGVLIGLGLAPRRLGAIVGVAKAYTTRVGAGPYPTEIFGDLAENLREVGAEYGTTTGRPRRVGWLDLVALRYATDINGFTQLNLTKLDVLDGLEEIKVGVAYRDGATGERLATVPADIETLARVEVEYETLPGWQQDISKVRTWDDLPENAKKYVQFIEDNVGVHCKWIGVGPGRDAVIIKPQGASQ</sequence>
<keyword evidence="5 9" id="KW-0658">Purine biosynthesis</keyword>
<dbReference type="PROSITE" id="PS00513">
    <property type="entry name" value="ADENYLOSUCCIN_SYN_2"/>
    <property type="match status" value="1"/>
</dbReference>
<dbReference type="InterPro" id="IPR042110">
    <property type="entry name" value="Adenylosuccinate_synth_dom2"/>
</dbReference>
<comment type="caution">
    <text evidence="12">The sequence shown here is derived from an EMBL/GenBank/DDBJ whole genome shotgun (WGS) entry which is preliminary data.</text>
</comment>
<dbReference type="Gene3D" id="3.90.170.10">
    <property type="entry name" value="Adenylosuccinate Synthetase, subunit A, domain 3"/>
    <property type="match status" value="1"/>
</dbReference>
<evidence type="ECO:0000256" key="3">
    <source>
        <dbReference type="ARBA" id="ARBA00022723"/>
    </source>
</evidence>
<reference evidence="12" key="1">
    <citation type="submission" date="2021-01" db="EMBL/GenBank/DDBJ databases">
        <authorList>
            <person name="Eckstrom K.M.E."/>
        </authorList>
    </citation>
    <scope>NUCLEOTIDE SEQUENCE</scope>
    <source>
        <strain evidence="12">UVCC 0001</strain>
    </source>
</reference>
<dbReference type="NCBIfam" id="NF002223">
    <property type="entry name" value="PRK01117.1"/>
    <property type="match status" value="1"/>
</dbReference>
<dbReference type="FunFam" id="3.90.170.10:FF:000001">
    <property type="entry name" value="Adenylosuccinate synthetase"/>
    <property type="match status" value="1"/>
</dbReference>
<dbReference type="HAMAP" id="MF_00011">
    <property type="entry name" value="Adenylosucc_synth"/>
    <property type="match status" value="1"/>
</dbReference>
<dbReference type="PANTHER" id="PTHR11846:SF0">
    <property type="entry name" value="ADENYLOSUCCINATE SYNTHETASE"/>
    <property type="match status" value="1"/>
</dbReference>
<dbReference type="InterPro" id="IPR027417">
    <property type="entry name" value="P-loop_NTPase"/>
</dbReference>
<comment type="pathway">
    <text evidence="9 11">Purine metabolism; AMP biosynthesis via de novo pathway; AMP from IMP: step 1/2.</text>
</comment>
<dbReference type="NCBIfam" id="TIGR00184">
    <property type="entry name" value="purA"/>
    <property type="match status" value="1"/>
</dbReference>
<keyword evidence="2 9" id="KW-0436">Ligase</keyword>
<comment type="catalytic activity">
    <reaction evidence="8 9 11">
        <text>IMP + L-aspartate + GTP = N(6)-(1,2-dicarboxyethyl)-AMP + GDP + phosphate + 2 H(+)</text>
        <dbReference type="Rhea" id="RHEA:15753"/>
        <dbReference type="ChEBI" id="CHEBI:15378"/>
        <dbReference type="ChEBI" id="CHEBI:29991"/>
        <dbReference type="ChEBI" id="CHEBI:37565"/>
        <dbReference type="ChEBI" id="CHEBI:43474"/>
        <dbReference type="ChEBI" id="CHEBI:57567"/>
        <dbReference type="ChEBI" id="CHEBI:58053"/>
        <dbReference type="ChEBI" id="CHEBI:58189"/>
        <dbReference type="EC" id="6.3.4.4"/>
    </reaction>
</comment>
<evidence type="ECO:0000256" key="6">
    <source>
        <dbReference type="ARBA" id="ARBA00022842"/>
    </source>
</evidence>
<dbReference type="GO" id="GO:0009507">
    <property type="term" value="C:chloroplast"/>
    <property type="evidence" value="ECO:0007669"/>
    <property type="project" value="UniProtKB-SubCell"/>
</dbReference>
<dbReference type="InterPro" id="IPR001114">
    <property type="entry name" value="Adenylosuccinate_synthetase"/>
</dbReference>
<dbReference type="GO" id="GO:0046040">
    <property type="term" value="P:IMP metabolic process"/>
    <property type="evidence" value="ECO:0007669"/>
    <property type="project" value="TreeGrafter"/>
</dbReference>
<dbReference type="InterPro" id="IPR042109">
    <property type="entry name" value="Adenylosuccinate_synth_dom1"/>
</dbReference>
<evidence type="ECO:0000256" key="11">
    <source>
        <dbReference type="RuleBase" id="RU000520"/>
    </source>
</evidence>
<dbReference type="PROSITE" id="PS01266">
    <property type="entry name" value="ADENYLOSUCCIN_SYN_1"/>
    <property type="match status" value="1"/>
</dbReference>
<feature type="binding site" evidence="9">
    <location>
        <begin position="401"/>
        <end position="403"/>
    </location>
    <ligand>
        <name>GTP</name>
        <dbReference type="ChEBI" id="CHEBI:37565"/>
    </ligand>
</feature>
<comment type="similarity">
    <text evidence="9 11">Belongs to the adenylosuccinate synthetase family.</text>
</comment>
<feature type="binding site" evidence="9">
    <location>
        <begin position="485"/>
        <end position="487"/>
    </location>
    <ligand>
        <name>GTP</name>
        <dbReference type="ChEBI" id="CHEBI:37565"/>
    </ligand>
</feature>
<feature type="binding site" evidence="9">
    <location>
        <position position="373"/>
    </location>
    <ligand>
        <name>IMP</name>
        <dbReference type="ChEBI" id="CHEBI:58053"/>
    </ligand>
</feature>
<gene>
    <name evidence="9" type="primary">PURA</name>
    <name evidence="12" type="ORF">QBZ16_000722</name>
</gene>
<name>A0AAD9MN77_PROWI</name>
<dbReference type="SMART" id="SM00788">
    <property type="entry name" value="Adenylsucc_synt"/>
    <property type="match status" value="1"/>
</dbReference>
<feature type="binding site" evidence="9">
    <location>
        <begin position="369"/>
        <end position="375"/>
    </location>
    <ligand>
        <name>substrate</name>
    </ligand>
</feature>
<dbReference type="Pfam" id="PF00709">
    <property type="entry name" value="Adenylsucc_synt"/>
    <property type="match status" value="1"/>
</dbReference>
<feature type="binding site" evidence="9">
    <location>
        <position position="216"/>
    </location>
    <ligand>
        <name>IMP</name>
        <dbReference type="ChEBI" id="CHEBI:58053"/>
        <note>ligand shared between dimeric partners</note>
    </ligand>
</feature>
<keyword evidence="7 9" id="KW-0342">GTP-binding</keyword>
<dbReference type="SUPFAM" id="SSF52540">
    <property type="entry name" value="P-loop containing nucleoside triphosphate hydrolases"/>
    <property type="match status" value="1"/>
</dbReference>
<dbReference type="Proteomes" id="UP001255856">
    <property type="component" value="Unassembled WGS sequence"/>
</dbReference>
<evidence type="ECO:0000256" key="4">
    <source>
        <dbReference type="ARBA" id="ARBA00022741"/>
    </source>
</evidence>
<protein>
    <recommendedName>
        <fullName evidence="9">Adenylosuccinate synthetase, chloroplastic</fullName>
        <shortName evidence="9">AMPSase</shortName>
        <shortName evidence="9">AdSS</shortName>
        <ecNumber evidence="9">6.3.4.4</ecNumber>
    </recommendedName>
    <alternativeName>
        <fullName evidence="9">IMP--aspartate ligase</fullName>
    </alternativeName>
</protein>
<organism evidence="12 13">
    <name type="scientific">Prototheca wickerhamii</name>
    <dbReference type="NCBI Taxonomy" id="3111"/>
    <lineage>
        <taxon>Eukaryota</taxon>
        <taxon>Viridiplantae</taxon>
        <taxon>Chlorophyta</taxon>
        <taxon>core chlorophytes</taxon>
        <taxon>Trebouxiophyceae</taxon>
        <taxon>Chlorellales</taxon>
        <taxon>Chlorellaceae</taxon>
        <taxon>Prototheca</taxon>
    </lineage>
</organism>
<dbReference type="AlphaFoldDB" id="A0AAD9MN77"/>
<dbReference type="GO" id="GO:0044208">
    <property type="term" value="P:'de novo' AMP biosynthetic process"/>
    <property type="evidence" value="ECO:0007669"/>
    <property type="project" value="UniProtKB-UniRule"/>
</dbReference>
<dbReference type="FunFam" id="1.10.300.10:FF:000002">
    <property type="entry name" value="Adenylosuccinate synthetase, chloroplastic"/>
    <property type="match status" value="1"/>
</dbReference>
<feature type="binding site" evidence="9">
    <location>
        <begin position="108"/>
        <end position="111"/>
    </location>
    <ligand>
        <name>IMP</name>
        <dbReference type="ChEBI" id="CHEBI:58053"/>
    </ligand>
</feature>
<feature type="active site" description="Proton acceptor" evidence="9">
    <location>
        <position position="83"/>
    </location>
</feature>
<dbReference type="EC" id="6.3.4.4" evidence="9"/>
<keyword evidence="3 9" id="KW-0479">Metal-binding</keyword>
<comment type="cofactor">
    <cofactor evidence="9">
        <name>Mg(2+)</name>
        <dbReference type="ChEBI" id="CHEBI:18420"/>
    </cofactor>
    <text evidence="9">Binds 1 Mg(2+) ion per subunit.</text>
</comment>
<evidence type="ECO:0000313" key="13">
    <source>
        <dbReference type="Proteomes" id="UP001255856"/>
    </source>
</evidence>
<dbReference type="InterPro" id="IPR042111">
    <property type="entry name" value="Adenylosuccinate_synth_dom3"/>
</dbReference>
<feature type="binding site" evidence="9">
    <location>
        <position position="309"/>
    </location>
    <ligand>
        <name>IMP</name>
        <dbReference type="ChEBI" id="CHEBI:58053"/>
    </ligand>
</feature>
<evidence type="ECO:0000256" key="1">
    <source>
        <dbReference type="ARBA" id="ARBA00011738"/>
    </source>
</evidence>
<feature type="active site" description="Proton donor" evidence="9">
    <location>
        <position position="111"/>
    </location>
</feature>
<dbReference type="GO" id="GO:0000287">
    <property type="term" value="F:magnesium ion binding"/>
    <property type="evidence" value="ECO:0007669"/>
    <property type="project" value="UniProtKB-UniRule"/>
</dbReference>
<evidence type="ECO:0000256" key="7">
    <source>
        <dbReference type="ARBA" id="ARBA00023134"/>
    </source>
</evidence>
<proteinExistence type="inferred from homology"/>
<keyword evidence="6 9" id="KW-0460">Magnesium</keyword>
<comment type="function">
    <text evidence="11">Plays an important role in the de novo pathway of purine nucleotide biosynthesis.</text>
</comment>
<evidence type="ECO:0000256" key="9">
    <source>
        <dbReference type="HAMAP-Rule" id="MF_03125"/>
    </source>
</evidence>
<dbReference type="EMBL" id="JASFZW010000001">
    <property type="protein sequence ID" value="KAK2080868.1"/>
    <property type="molecule type" value="Genomic_DNA"/>
</dbReference>
<dbReference type="Gene3D" id="3.40.440.10">
    <property type="entry name" value="Adenylosuccinate Synthetase, subunit A, domain 1"/>
    <property type="match status" value="1"/>
</dbReference>
<dbReference type="GO" id="GO:0005525">
    <property type="term" value="F:GTP binding"/>
    <property type="evidence" value="ECO:0007669"/>
    <property type="project" value="UniProtKB-UniRule"/>
</dbReference>
<dbReference type="Gene3D" id="1.10.300.10">
    <property type="entry name" value="Adenylosuccinate Synthetase, subunit A, domain 2"/>
    <property type="match status" value="1"/>
</dbReference>
<keyword evidence="4 9" id="KW-0547">Nucleotide-binding</keyword>
<dbReference type="GO" id="GO:0004019">
    <property type="term" value="F:adenylosuccinate synthase activity"/>
    <property type="evidence" value="ECO:0007669"/>
    <property type="project" value="UniProtKB-UniRule"/>
</dbReference>
<feature type="binding site" evidence="9">
    <location>
        <begin position="83"/>
        <end position="86"/>
    </location>
    <ligand>
        <name>IMP</name>
        <dbReference type="ChEBI" id="CHEBI:58053"/>
    </ligand>
</feature>
<comment type="subunit">
    <text evidence="1 9">Homodimer.</text>
</comment>